<accession>R7W571</accession>
<feature type="compositionally biased region" description="Polar residues" evidence="1">
    <location>
        <begin position="87"/>
        <end position="99"/>
    </location>
</feature>
<organism evidence="2">
    <name type="scientific">Aegilops tauschii</name>
    <name type="common">Tausch's goatgrass</name>
    <name type="synonym">Aegilops squarrosa</name>
    <dbReference type="NCBI Taxonomy" id="37682"/>
    <lineage>
        <taxon>Eukaryota</taxon>
        <taxon>Viridiplantae</taxon>
        <taxon>Streptophyta</taxon>
        <taxon>Embryophyta</taxon>
        <taxon>Tracheophyta</taxon>
        <taxon>Spermatophyta</taxon>
        <taxon>Magnoliopsida</taxon>
        <taxon>Liliopsida</taxon>
        <taxon>Poales</taxon>
        <taxon>Poaceae</taxon>
        <taxon>BOP clade</taxon>
        <taxon>Pooideae</taxon>
        <taxon>Triticodae</taxon>
        <taxon>Triticeae</taxon>
        <taxon>Triticinae</taxon>
        <taxon>Aegilops</taxon>
    </lineage>
</organism>
<evidence type="ECO:0000256" key="1">
    <source>
        <dbReference type="SAM" id="MobiDB-lite"/>
    </source>
</evidence>
<reference evidence="2" key="1">
    <citation type="submission" date="2015-06" db="UniProtKB">
        <authorList>
            <consortium name="EnsemblPlants"/>
        </authorList>
    </citation>
    <scope>IDENTIFICATION</scope>
</reference>
<sequence>MKRIKISAFFLTEITIKDELLHSVINEYNHAVLTMMMRNTSSCPVSILEKDLHPVLRFKFKLLPCKYFREDLLQFSDRCHSIVNGASPATTRRSSTLATNHLGHAKEN</sequence>
<feature type="region of interest" description="Disordered" evidence="1">
    <location>
        <begin position="87"/>
        <end position="108"/>
    </location>
</feature>
<dbReference type="AlphaFoldDB" id="R7W571"/>
<protein>
    <submittedName>
        <fullName evidence="2">Uncharacterized protein</fullName>
    </submittedName>
</protein>
<dbReference type="EnsemblPlants" id="EMT15168">
    <property type="protein sequence ID" value="EMT15168"/>
    <property type="gene ID" value="F775_24892"/>
</dbReference>
<proteinExistence type="predicted"/>
<evidence type="ECO:0000313" key="2">
    <source>
        <dbReference type="EnsemblPlants" id="EMT15168"/>
    </source>
</evidence>
<name>R7W571_AEGTA</name>